<evidence type="ECO:0000256" key="1">
    <source>
        <dbReference type="ARBA" id="ARBA00023015"/>
    </source>
</evidence>
<keyword evidence="6" id="KW-1185">Reference proteome</keyword>
<dbReference type="PROSITE" id="PS00036">
    <property type="entry name" value="BZIP_BASIC"/>
    <property type="match status" value="1"/>
</dbReference>
<dbReference type="PRINTS" id="PR00042">
    <property type="entry name" value="LEUZIPPRFOS"/>
</dbReference>
<dbReference type="Pfam" id="PF00170">
    <property type="entry name" value="bZIP_1"/>
    <property type="match status" value="1"/>
</dbReference>
<feature type="domain" description="BZIP" evidence="4">
    <location>
        <begin position="228"/>
        <end position="288"/>
    </location>
</feature>
<dbReference type="SUPFAM" id="SSF57959">
    <property type="entry name" value="Leucine zipper domain"/>
    <property type="match status" value="1"/>
</dbReference>
<evidence type="ECO:0000313" key="5">
    <source>
        <dbReference type="EMBL" id="WAR18893.1"/>
    </source>
</evidence>
<dbReference type="PANTHER" id="PTHR23351:SF24">
    <property type="entry name" value="ACTIVATING TRANSCRIPTION FACTOR 3-RELATED"/>
    <property type="match status" value="1"/>
</dbReference>
<dbReference type="InterPro" id="IPR000837">
    <property type="entry name" value="AP-1"/>
</dbReference>
<keyword evidence="2" id="KW-0238">DNA-binding</keyword>
<dbReference type="EMBL" id="CP111022">
    <property type="protein sequence ID" value="WAR18893.1"/>
    <property type="molecule type" value="Genomic_DNA"/>
</dbReference>
<dbReference type="PROSITE" id="PS50217">
    <property type="entry name" value="BZIP"/>
    <property type="match status" value="1"/>
</dbReference>
<dbReference type="InterPro" id="IPR046347">
    <property type="entry name" value="bZIP_sf"/>
</dbReference>
<dbReference type="InterPro" id="IPR004827">
    <property type="entry name" value="bZIP"/>
</dbReference>
<reference evidence="5" key="1">
    <citation type="submission" date="2022-11" db="EMBL/GenBank/DDBJ databases">
        <title>Centuries of genome instability and evolution in soft-shell clam transmissible cancer (bioRxiv).</title>
        <authorList>
            <person name="Hart S.F.M."/>
            <person name="Yonemitsu M.A."/>
            <person name="Giersch R.M."/>
            <person name="Beal B.F."/>
            <person name="Arriagada G."/>
            <person name="Davis B.W."/>
            <person name="Ostrander E.A."/>
            <person name="Goff S.P."/>
            <person name="Metzger M.J."/>
        </authorList>
    </citation>
    <scope>NUCLEOTIDE SEQUENCE</scope>
    <source>
        <strain evidence="5">MELC-2E11</strain>
        <tissue evidence="5">Siphon/mantle</tissue>
    </source>
</reference>
<gene>
    <name evidence="5" type="ORF">MAR_000731</name>
</gene>
<keyword evidence="1" id="KW-0805">Transcription regulation</keyword>
<evidence type="ECO:0000256" key="2">
    <source>
        <dbReference type="ARBA" id="ARBA00023125"/>
    </source>
</evidence>
<accession>A0ABY7FDU6</accession>
<dbReference type="SMART" id="SM00338">
    <property type="entry name" value="BRLZ"/>
    <property type="match status" value="1"/>
</dbReference>
<evidence type="ECO:0000313" key="6">
    <source>
        <dbReference type="Proteomes" id="UP001164746"/>
    </source>
</evidence>
<proteinExistence type="predicted"/>
<keyword evidence="3" id="KW-0804">Transcription</keyword>
<evidence type="ECO:0000259" key="4">
    <source>
        <dbReference type="PROSITE" id="PS50217"/>
    </source>
</evidence>
<protein>
    <submittedName>
        <fullName evidence="5">FOSX-like protein</fullName>
    </submittedName>
</protein>
<dbReference type="Gene3D" id="1.20.5.170">
    <property type="match status" value="1"/>
</dbReference>
<name>A0ABY7FDU6_MYAAR</name>
<dbReference type="Proteomes" id="UP001164746">
    <property type="component" value="Chromosome 11"/>
</dbReference>
<organism evidence="5 6">
    <name type="scientific">Mya arenaria</name>
    <name type="common">Soft-shell clam</name>
    <dbReference type="NCBI Taxonomy" id="6604"/>
    <lineage>
        <taxon>Eukaryota</taxon>
        <taxon>Metazoa</taxon>
        <taxon>Spiralia</taxon>
        <taxon>Lophotrochozoa</taxon>
        <taxon>Mollusca</taxon>
        <taxon>Bivalvia</taxon>
        <taxon>Autobranchia</taxon>
        <taxon>Heteroconchia</taxon>
        <taxon>Euheterodonta</taxon>
        <taxon>Imparidentia</taxon>
        <taxon>Neoheterodontei</taxon>
        <taxon>Myida</taxon>
        <taxon>Myoidea</taxon>
        <taxon>Myidae</taxon>
        <taxon>Mya</taxon>
    </lineage>
</organism>
<evidence type="ECO:0000256" key="3">
    <source>
        <dbReference type="ARBA" id="ARBA00023163"/>
    </source>
</evidence>
<sequence>MSLNKMVMHGQSDILEVLLGRTPELVNAGGEFNFFAPSTEREQALDMDIFEDNADLTLLDIVAGDQCFVEEVVPQSSVPEEVYNVTVTTSNEDDQILHDGESLVFQFPPTVPYNIETETTTLDASFLQSFACVSQPEDTVDSESLYSTSTVPNTPFSPSSPVFLPYGDTSSQSSTSADSTSGNVPAFVKEGLKMAIRNKRRSEGKGDIRVEFVPPAPEQLTDEEKALRDEKREKNKMAAQKCREKKRVRIDVLEAETRKLKGKMVAFQTEIQKLIEERDHLMDVISVHSQVCPVFRAQLPPH</sequence>
<dbReference type="PANTHER" id="PTHR23351">
    <property type="entry name" value="FOS TRANSCRIPTION FACTOR-RELATED"/>
    <property type="match status" value="1"/>
</dbReference>